<dbReference type="HAMAP" id="MF_01328_B">
    <property type="entry name" value="Ribosomal_uL4_B"/>
    <property type="match status" value="1"/>
</dbReference>
<dbReference type="PANTHER" id="PTHR10746">
    <property type="entry name" value="50S RIBOSOMAL PROTEIN L4"/>
    <property type="match status" value="1"/>
</dbReference>
<comment type="function">
    <text evidence="7">One of the primary rRNA binding proteins, this protein initially binds near the 5'-end of the 23S rRNA. It is important during the early stages of 50S assembly. It makes multiple contacts with different domains of the 23S rRNA in the assembled 50S subunit and ribosome.</text>
</comment>
<evidence type="ECO:0000313" key="9">
    <source>
        <dbReference type="EMBL" id="SDE31683.1"/>
    </source>
</evidence>
<dbReference type="STRING" id="168276.SAMN05444580_11447"/>
<keyword evidence="10" id="KW-1185">Reference proteome</keyword>
<dbReference type="Proteomes" id="UP000199417">
    <property type="component" value="Unassembled WGS sequence"/>
</dbReference>
<dbReference type="RefSeq" id="WP_072845942.1">
    <property type="nucleotide sequence ID" value="NZ_FNAB01000014.1"/>
</dbReference>
<comment type="function">
    <text evidence="7">Forms part of the polypeptide exit tunnel.</text>
</comment>
<evidence type="ECO:0000256" key="3">
    <source>
        <dbReference type="ARBA" id="ARBA00022884"/>
    </source>
</evidence>
<evidence type="ECO:0000256" key="5">
    <source>
        <dbReference type="ARBA" id="ARBA00023274"/>
    </source>
</evidence>
<evidence type="ECO:0000256" key="8">
    <source>
        <dbReference type="SAM" id="MobiDB-lite"/>
    </source>
</evidence>
<dbReference type="GO" id="GO:0003735">
    <property type="term" value="F:structural constituent of ribosome"/>
    <property type="evidence" value="ECO:0007669"/>
    <property type="project" value="InterPro"/>
</dbReference>
<dbReference type="PANTHER" id="PTHR10746:SF6">
    <property type="entry name" value="LARGE RIBOSOMAL SUBUNIT PROTEIN UL4M"/>
    <property type="match status" value="1"/>
</dbReference>
<evidence type="ECO:0000256" key="6">
    <source>
        <dbReference type="ARBA" id="ARBA00035244"/>
    </source>
</evidence>
<dbReference type="GO" id="GO:0006412">
    <property type="term" value="P:translation"/>
    <property type="evidence" value="ECO:0007669"/>
    <property type="project" value="UniProtKB-UniRule"/>
</dbReference>
<dbReference type="AlphaFoldDB" id="A0A1G7BXC8"/>
<name>A0A1G7BXC8_9NOCA</name>
<dbReference type="EMBL" id="FNAB01000014">
    <property type="protein sequence ID" value="SDE31683.1"/>
    <property type="molecule type" value="Genomic_DNA"/>
</dbReference>
<keyword evidence="5 7" id="KW-0687">Ribonucleoprotein</keyword>
<evidence type="ECO:0000256" key="7">
    <source>
        <dbReference type="HAMAP-Rule" id="MF_01328"/>
    </source>
</evidence>
<evidence type="ECO:0000313" key="10">
    <source>
        <dbReference type="Proteomes" id="UP000199417"/>
    </source>
</evidence>
<dbReference type="InterPro" id="IPR002136">
    <property type="entry name" value="Ribosomal_uL4"/>
</dbReference>
<accession>A0A1G7BXC8</accession>
<dbReference type="Gene3D" id="3.40.1370.10">
    <property type="match status" value="1"/>
</dbReference>
<dbReference type="FunFam" id="3.40.1370.10:FF:000004">
    <property type="entry name" value="50S ribosomal protein L4"/>
    <property type="match status" value="1"/>
</dbReference>
<dbReference type="SUPFAM" id="SSF52166">
    <property type="entry name" value="Ribosomal protein L4"/>
    <property type="match status" value="1"/>
</dbReference>
<keyword evidence="3 7" id="KW-0694">RNA-binding</keyword>
<gene>
    <name evidence="7" type="primary">rplD</name>
    <name evidence="9" type="ORF">SAMN05444580_11447</name>
</gene>
<protein>
    <recommendedName>
        <fullName evidence="6 7">Large ribosomal subunit protein uL4</fullName>
    </recommendedName>
</protein>
<comment type="subunit">
    <text evidence="7">Part of the 50S ribosomal subunit.</text>
</comment>
<comment type="similarity">
    <text evidence="1 7">Belongs to the universal ribosomal protein uL4 family.</text>
</comment>
<feature type="region of interest" description="Disordered" evidence="8">
    <location>
        <begin position="50"/>
        <end position="104"/>
    </location>
</feature>
<dbReference type="GO" id="GO:0019843">
    <property type="term" value="F:rRNA binding"/>
    <property type="evidence" value="ECO:0007669"/>
    <property type="project" value="UniProtKB-UniRule"/>
</dbReference>
<reference evidence="9 10" key="1">
    <citation type="submission" date="2016-10" db="EMBL/GenBank/DDBJ databases">
        <authorList>
            <person name="de Groot N.N."/>
        </authorList>
    </citation>
    <scope>NUCLEOTIDE SEQUENCE [LARGE SCALE GENOMIC DNA]</scope>
    <source>
        <strain evidence="9 10">JCM 11308</strain>
    </source>
</reference>
<dbReference type="InterPro" id="IPR023574">
    <property type="entry name" value="Ribosomal_uL4_dom_sf"/>
</dbReference>
<keyword evidence="4 7" id="KW-0689">Ribosomal protein</keyword>
<evidence type="ECO:0000256" key="1">
    <source>
        <dbReference type="ARBA" id="ARBA00010528"/>
    </source>
</evidence>
<dbReference type="InterPro" id="IPR013005">
    <property type="entry name" value="Ribosomal_uL4-like"/>
</dbReference>
<proteinExistence type="inferred from homology"/>
<dbReference type="Pfam" id="PF00573">
    <property type="entry name" value="Ribosomal_L4"/>
    <property type="match status" value="1"/>
</dbReference>
<sequence length="226" mass="24180">MTETATKLTLDVRTADGGTNGTVDLPAELFDVTANISLMHQVVVAQLAAARQGTHSTKTRGEVRGGGKKPYRQKGTGRARQGSTRAPQFAGGGIVHGPQPRNYAQRTPKKMIAAALRGALSDRARNERIHVITELVAGQTPSTKGAKKFLGEISDRKKVLLVVGREDIAAWKSVHNLEGVHPIAPDQLNTYDVLNSDDVVFSVEALNAFIHGPAESAQADSKEESK</sequence>
<dbReference type="GO" id="GO:0005840">
    <property type="term" value="C:ribosome"/>
    <property type="evidence" value="ECO:0007669"/>
    <property type="project" value="UniProtKB-KW"/>
</dbReference>
<keyword evidence="2 7" id="KW-0699">rRNA-binding</keyword>
<evidence type="ECO:0000256" key="4">
    <source>
        <dbReference type="ARBA" id="ARBA00022980"/>
    </source>
</evidence>
<dbReference type="GO" id="GO:1990904">
    <property type="term" value="C:ribonucleoprotein complex"/>
    <property type="evidence" value="ECO:0007669"/>
    <property type="project" value="UniProtKB-KW"/>
</dbReference>
<organism evidence="9 10">
    <name type="scientific">Rhodococcus tukisamuensis</name>
    <dbReference type="NCBI Taxonomy" id="168276"/>
    <lineage>
        <taxon>Bacteria</taxon>
        <taxon>Bacillati</taxon>
        <taxon>Actinomycetota</taxon>
        <taxon>Actinomycetes</taxon>
        <taxon>Mycobacteriales</taxon>
        <taxon>Nocardiaceae</taxon>
        <taxon>Rhodococcus</taxon>
    </lineage>
</organism>
<evidence type="ECO:0000256" key="2">
    <source>
        <dbReference type="ARBA" id="ARBA00022730"/>
    </source>
</evidence>
<feature type="compositionally biased region" description="Basic residues" evidence="8">
    <location>
        <begin position="66"/>
        <end position="77"/>
    </location>
</feature>
<dbReference type="NCBIfam" id="TIGR03953">
    <property type="entry name" value="rplD_bact"/>
    <property type="match status" value="1"/>
</dbReference>